<reference evidence="6" key="1">
    <citation type="submission" date="2018-04" db="EMBL/GenBank/DDBJ databases">
        <authorList>
            <person name="Go L.Y."/>
            <person name="Mitchell J.A."/>
        </authorList>
    </citation>
    <scope>NUCLEOTIDE SEQUENCE</scope>
    <source>
        <tissue evidence="6">Whole organism</tissue>
    </source>
</reference>
<dbReference type="Gene3D" id="3.80.10.10">
    <property type="entry name" value="Ribonuclease Inhibitor"/>
    <property type="match status" value="7"/>
</dbReference>
<keyword evidence="3" id="KW-0677">Repeat</keyword>
<dbReference type="PANTHER" id="PTHR24366:SF96">
    <property type="entry name" value="LEUCINE RICH REPEAT CONTAINING 53"/>
    <property type="match status" value="1"/>
</dbReference>
<dbReference type="GO" id="GO:0007165">
    <property type="term" value="P:signal transduction"/>
    <property type="evidence" value="ECO:0007669"/>
    <property type="project" value="InterPro"/>
</dbReference>
<dbReference type="InterPro" id="IPR032675">
    <property type="entry name" value="LRR_dom_sf"/>
</dbReference>
<protein>
    <submittedName>
        <fullName evidence="6">CSON000010 protein</fullName>
    </submittedName>
</protein>
<comment type="similarity">
    <text evidence="1">Belongs to the Toll-like receptor family.</text>
</comment>
<dbReference type="PANTHER" id="PTHR24366">
    <property type="entry name" value="IG(IMMUNOGLOBULIN) AND LRR(LEUCINE RICH REPEAT) DOMAINS"/>
    <property type="match status" value="1"/>
</dbReference>
<dbReference type="PROSITE" id="PS51450">
    <property type="entry name" value="LRR"/>
    <property type="match status" value="6"/>
</dbReference>
<evidence type="ECO:0000256" key="4">
    <source>
        <dbReference type="SAM" id="MobiDB-lite"/>
    </source>
</evidence>
<dbReference type="InterPro" id="IPR003591">
    <property type="entry name" value="Leu-rich_rpt_typical-subtyp"/>
</dbReference>
<dbReference type="FunFam" id="3.40.50.10140:FF:000021">
    <property type="entry name" value="Toll receptor 13"/>
    <property type="match status" value="1"/>
</dbReference>
<dbReference type="Gene3D" id="3.40.50.10140">
    <property type="entry name" value="Toll/interleukin-1 receptor homology (TIR) domain"/>
    <property type="match status" value="1"/>
</dbReference>
<dbReference type="VEuPathDB" id="VectorBase:CSON000010"/>
<dbReference type="EMBL" id="UFQS01001004">
    <property type="protein sequence ID" value="SSX08491.1"/>
    <property type="molecule type" value="Genomic_DNA"/>
</dbReference>
<gene>
    <name evidence="6" type="primary">CSON000010</name>
</gene>
<dbReference type="InterPro" id="IPR000157">
    <property type="entry name" value="TIR_dom"/>
</dbReference>
<dbReference type="FunFam" id="3.80.10.10:FF:000418">
    <property type="entry name" value="protein toll"/>
    <property type="match status" value="1"/>
</dbReference>
<feature type="compositionally biased region" description="Polar residues" evidence="4">
    <location>
        <begin position="1412"/>
        <end position="1421"/>
    </location>
</feature>
<accession>A0A336KW30</accession>
<dbReference type="SUPFAM" id="SSF52058">
    <property type="entry name" value="L domain-like"/>
    <property type="match status" value="3"/>
</dbReference>
<dbReference type="SUPFAM" id="SSF52200">
    <property type="entry name" value="Toll/Interleukin receptor TIR domain"/>
    <property type="match status" value="1"/>
</dbReference>
<sequence length="1486" mass="169542">MPTNLFQYTIYLGWLCDVSITADPLHETARFALNTVDMSQVRYDAPDDCQFSVAPNQDISLLCSLRTVNSEYDTTNFSVIPADHTVSLGILCDDTLMAKSKLLPKSFSHLMLLKELSLEYCKIDKFNELVLYGLYDLRNLTIRTHNINWPAFNLEIDAKAFVNTTNLERLDLSMNNIWSLPESLFCPLHGLRFLNISGNRLQDINDFGFREKTHHINSTQQSPSSKSNSKRTNCVIDLEILDVSHNHFVLLPANSFGTLKRLKFLKVDNNELSMVADKALEGLRNLKMVDLSSNKIVALPSELFRDQQQRIEEIYLQNNSISVLSPDLFSNLTQLQVLDLSTNQLTSAWINKNTFKGLIRLVLLDLSYNKITKLDPEIFKDLNILQVLNLRSNQLDNLAADSFAQLTNLYKLYLSHNRIKYLDAYSLNQLSVLSELAIDNNLLTGVHPQAFRNCSALEKLHLNGNELTKVPLALTDMRFLQEVDLGENRITVLEEPGFRNMHNLKGLRLISNRIENITRKAFQDLPSLQILNLARNRIQYVEEGTFDMKPYLQAIRLDDNALTNIDGLFVNVPNLTWLNVSDNEILSFDYSQIPGELQWLDLHKNELTELTNIHGLDTQLNLRTLDASFNKIIRVTPNSFPNSIELLFLNDNLITKIEPHSFMHKMNLIRVDLYANRITSLDEKALRLSQIPDTHMLPEFYIGGNPFVCDCNIEWLKNINTVTTRTYPRIMDIDKIYCKLLYNRNRSYIQLIDAQPMHFLCAYKTHCFTLCQCCDFDACDCKMTCPNNCTCFHDQSWSTNIVECTSTGYTQVPAKIPMDTTEVYIDGNNLIELPEHSFIGRKNLRVLYANNSNIQFIYNTTFYGLRKLSILHLENNQIQQLYGTEIAPLENLEQLYLQNNKISFIEDQAFASLKKLEVLQLDGNKLVNFEVWQLTNNPYLVEITLADNLWTCDCNFLNKFKIYLSSNIERIPDQNKIGCVYNNLTNMLKEKNSTKCMFREGMSSIVRTQEIEDLLPLLLAATCAFVGFFGLVVGAFCYRKELKLWAHSNCFVNLCYKTGSFVNEFDKDRSFDAYVLYSLQDEAFVNQTMAHTLEQNYGFRLFLHYRDINVNRYIADSIIEAVDSSKRAILVLSKNFLYNEWTRFEYKGAIHEILKRRRKLVIVLYGDIPQRDLDADIRLYLRTNTCIEWDDKKFWQKLKLALPSLRKNNCLTTRSGVNIYATAHDYNTAARRGMIVPTQNGPVRLDCNNYATINNYSSRDCDNYESAATIAATGNNKYNTTGGGLRGTNNTNNSNFMPNGGATEFNVIKSERHQHEYAVPSLLDPARDSVYGGSTLGGGSNSGNNNARNQAGEEHFEWSSSSTSHASSECSHSLASSHGYPPLSAGSNSGKSLPIDRNTLNSGSTKKDLINNCVNSKSNFGNYNTNNSHHHASSKKKSNNNSYLNSDKTNTLNIGDRHHQTTQQLQQQQPPPTVGDPNYNSQLMWA</sequence>
<dbReference type="SMART" id="SM00369">
    <property type="entry name" value="LRR_TYP"/>
    <property type="match status" value="21"/>
</dbReference>
<dbReference type="PROSITE" id="PS50104">
    <property type="entry name" value="TIR"/>
    <property type="match status" value="1"/>
</dbReference>
<dbReference type="Pfam" id="PF00560">
    <property type="entry name" value="LRR_1"/>
    <property type="match status" value="1"/>
</dbReference>
<dbReference type="EMBL" id="UFQT01001004">
    <property type="protein sequence ID" value="SSX28407.1"/>
    <property type="molecule type" value="Genomic_DNA"/>
</dbReference>
<feature type="compositionally biased region" description="Low complexity" evidence="4">
    <location>
        <begin position="1358"/>
        <end position="1378"/>
    </location>
</feature>
<organism evidence="6">
    <name type="scientific">Culicoides sonorensis</name>
    <name type="common">Biting midge</name>
    <dbReference type="NCBI Taxonomy" id="179676"/>
    <lineage>
        <taxon>Eukaryota</taxon>
        <taxon>Metazoa</taxon>
        <taxon>Ecdysozoa</taxon>
        <taxon>Arthropoda</taxon>
        <taxon>Hexapoda</taxon>
        <taxon>Insecta</taxon>
        <taxon>Pterygota</taxon>
        <taxon>Neoptera</taxon>
        <taxon>Endopterygota</taxon>
        <taxon>Diptera</taxon>
        <taxon>Nematocera</taxon>
        <taxon>Chironomoidea</taxon>
        <taxon>Ceratopogonidae</taxon>
        <taxon>Ceratopogoninae</taxon>
        <taxon>Culicoides</taxon>
        <taxon>Monoculicoides</taxon>
    </lineage>
</organism>
<dbReference type="SMART" id="SM00255">
    <property type="entry name" value="TIR"/>
    <property type="match status" value="1"/>
</dbReference>
<dbReference type="Pfam" id="PF13855">
    <property type="entry name" value="LRR_8"/>
    <property type="match status" value="6"/>
</dbReference>
<evidence type="ECO:0000259" key="5">
    <source>
        <dbReference type="PROSITE" id="PS50104"/>
    </source>
</evidence>
<dbReference type="InterPro" id="IPR001611">
    <property type="entry name" value="Leu-rich_rpt"/>
</dbReference>
<dbReference type="Pfam" id="PF01582">
    <property type="entry name" value="TIR"/>
    <property type="match status" value="1"/>
</dbReference>
<name>A0A336KW30_CULSO</name>
<evidence type="ECO:0000313" key="7">
    <source>
        <dbReference type="EMBL" id="SSX28407.1"/>
    </source>
</evidence>
<dbReference type="SMART" id="SM00365">
    <property type="entry name" value="LRR_SD22"/>
    <property type="match status" value="8"/>
</dbReference>
<feature type="domain" description="TIR" evidence="5">
    <location>
        <begin position="1069"/>
        <end position="1202"/>
    </location>
</feature>
<keyword evidence="2" id="KW-0433">Leucine-rich repeat</keyword>
<feature type="region of interest" description="Disordered" evidence="4">
    <location>
        <begin position="1329"/>
        <end position="1486"/>
    </location>
</feature>
<dbReference type="SMART" id="SM00364">
    <property type="entry name" value="LRR_BAC"/>
    <property type="match status" value="10"/>
</dbReference>
<proteinExistence type="inferred from homology"/>
<dbReference type="FunFam" id="3.80.10.10:FF:001164">
    <property type="entry name" value="GH01279p"/>
    <property type="match status" value="1"/>
</dbReference>
<reference evidence="7" key="2">
    <citation type="submission" date="2018-07" db="EMBL/GenBank/DDBJ databases">
        <authorList>
            <person name="Quirk P.G."/>
            <person name="Krulwich T.A."/>
        </authorList>
    </citation>
    <scope>NUCLEOTIDE SEQUENCE</scope>
</reference>
<evidence type="ECO:0000256" key="2">
    <source>
        <dbReference type="ARBA" id="ARBA00022614"/>
    </source>
</evidence>
<dbReference type="FunFam" id="3.80.10.10:FF:000198">
    <property type="entry name" value="Blast:Protein toll"/>
    <property type="match status" value="1"/>
</dbReference>
<evidence type="ECO:0000256" key="3">
    <source>
        <dbReference type="ARBA" id="ARBA00022737"/>
    </source>
</evidence>
<feature type="compositionally biased region" description="Basic residues" evidence="4">
    <location>
        <begin position="1428"/>
        <end position="1438"/>
    </location>
</feature>
<dbReference type="OMA" id="WSCECSY"/>
<dbReference type="InterPro" id="IPR035897">
    <property type="entry name" value="Toll_tir_struct_dom_sf"/>
</dbReference>
<evidence type="ECO:0000256" key="1">
    <source>
        <dbReference type="ARBA" id="ARBA00009634"/>
    </source>
</evidence>
<evidence type="ECO:0000313" key="6">
    <source>
        <dbReference type="EMBL" id="SSX08491.1"/>
    </source>
</evidence>